<keyword evidence="6 11" id="KW-0798">TonB box</keyword>
<evidence type="ECO:0000256" key="11">
    <source>
        <dbReference type="RuleBase" id="RU003357"/>
    </source>
</evidence>
<dbReference type="InterPro" id="IPR010917">
    <property type="entry name" value="TonB_rcpt_CS"/>
</dbReference>
<evidence type="ECO:0000259" key="13">
    <source>
        <dbReference type="Pfam" id="PF00593"/>
    </source>
</evidence>
<dbReference type="RefSeq" id="WP_143872129.1">
    <property type="nucleotide sequence ID" value="NZ_CP041660.1"/>
</dbReference>
<evidence type="ECO:0000256" key="8">
    <source>
        <dbReference type="ARBA" id="ARBA00023237"/>
    </source>
</evidence>
<feature type="domain" description="TonB-dependent receptor plug" evidence="14">
    <location>
        <begin position="57"/>
        <end position="167"/>
    </location>
</feature>
<evidence type="ECO:0000256" key="12">
    <source>
        <dbReference type="SAM" id="SignalP"/>
    </source>
</evidence>
<dbReference type="Gene3D" id="2.40.170.20">
    <property type="entry name" value="TonB-dependent receptor, beta-barrel domain"/>
    <property type="match status" value="1"/>
</dbReference>
<dbReference type="Pfam" id="PF07715">
    <property type="entry name" value="Plug"/>
    <property type="match status" value="1"/>
</dbReference>
<dbReference type="PANTHER" id="PTHR30442">
    <property type="entry name" value="IRON III DICITRATE TRANSPORT PROTEIN FECA"/>
    <property type="match status" value="1"/>
</dbReference>
<accession>A0ABV1RJC7</accession>
<evidence type="ECO:0000256" key="2">
    <source>
        <dbReference type="ARBA" id="ARBA00022448"/>
    </source>
</evidence>
<evidence type="ECO:0000256" key="1">
    <source>
        <dbReference type="ARBA" id="ARBA00004571"/>
    </source>
</evidence>
<dbReference type="InterPro" id="IPR036942">
    <property type="entry name" value="Beta-barrel_TonB_sf"/>
</dbReference>
<feature type="signal peptide" evidence="12">
    <location>
        <begin position="1"/>
        <end position="21"/>
    </location>
</feature>
<keyword evidence="16" id="KW-1185">Reference proteome</keyword>
<name>A0ABV1RJC7_9ALTE</name>
<dbReference type="EMBL" id="JBELOE010000236">
    <property type="protein sequence ID" value="MER2492830.1"/>
    <property type="molecule type" value="Genomic_DNA"/>
</dbReference>
<comment type="subcellular location">
    <subcellularLocation>
        <location evidence="1 9">Cell outer membrane</location>
        <topology evidence="1 9">Multi-pass membrane protein</topology>
    </subcellularLocation>
</comment>
<dbReference type="PROSITE" id="PS01156">
    <property type="entry name" value="TONB_DEPENDENT_REC_2"/>
    <property type="match status" value="1"/>
</dbReference>
<dbReference type="Proteomes" id="UP001467690">
    <property type="component" value="Unassembled WGS sequence"/>
</dbReference>
<dbReference type="PROSITE" id="PS52016">
    <property type="entry name" value="TONB_DEPENDENT_REC_3"/>
    <property type="match status" value="1"/>
</dbReference>
<organism evidence="15 16">
    <name type="scientific">Catenovulum sediminis</name>
    <dbReference type="NCBI Taxonomy" id="1740262"/>
    <lineage>
        <taxon>Bacteria</taxon>
        <taxon>Pseudomonadati</taxon>
        <taxon>Pseudomonadota</taxon>
        <taxon>Gammaproteobacteria</taxon>
        <taxon>Alteromonadales</taxon>
        <taxon>Alteromonadaceae</taxon>
        <taxon>Catenovulum</taxon>
    </lineage>
</organism>
<keyword evidence="3 9" id="KW-1134">Transmembrane beta strand</keyword>
<dbReference type="InterPro" id="IPR037066">
    <property type="entry name" value="Plug_dom_sf"/>
</dbReference>
<comment type="caution">
    <text evidence="15">The sequence shown here is derived from an EMBL/GenBank/DDBJ whole genome shotgun (WGS) entry which is preliminary data.</text>
</comment>
<proteinExistence type="inferred from homology"/>
<evidence type="ECO:0000256" key="7">
    <source>
        <dbReference type="ARBA" id="ARBA00023136"/>
    </source>
</evidence>
<sequence>MKLNPIFIAISACLLSTNINAQQANQPANQPANQEKANDSESRYAERIQILGAHDKLRTQGGATSLVSEATLEKFEFDDINKVLASVPGVNIREEDGYGLRPNIGFRGSTPERSKKISLMEDGVLISPAPYSAPSAYYFPMVSRMTAVEVFKGPAAIKYGPNTVAGALNLVTRSVPTDNESAIDLAYGTDNYNKAHLHHGQTVGRFGYLVEGLYTKADGFKSIDFSDADTGFEKSDLMAKFKYDFSGSQSKHFVELKLAYAQETSDETYLGLTDADFNVEPNRRYAATQKDKMQWTHDTVQLTHYIELGSVDLITRIYQHDFARDWRKVSSLGQGAPSLLDVLIQPDSSEHQKYYQILSGQQAGDIILGTNDRSYQSKGIQSDLSWQFISGDIQHKVDAGIRLHQDYINRDHFEETFSMSESGTLGSAANKEFTSVNQEKTDALSVYLQDAMTLDNLTVTAGIRGEYIDARYQNRKNENDWLEKESRIWLPSLSAFYKLHSDYGVFAGVHQGYVPSSPQQNDQDVEAEKSINYEMGFRLNNGHINAEIVAFYNDYSNLKESCTFSQSSNCPLDSDFNGGNVNVYGLEAHIANQFTLTDALDMPWSVTYSYTRSEFEDSFVSDYPQWGAVEQGDSMPYQPDHSLTLSSGLAATNWQLNAQLKYTGEMLEAAGDGVNLSGKVIEASTILDISASYYFPNNHTVYLKADNITEETHIVSRRPNGARPGKPRQLILGYKFSF</sequence>
<keyword evidence="15" id="KW-0675">Receptor</keyword>
<dbReference type="InterPro" id="IPR012910">
    <property type="entry name" value="Plug_dom"/>
</dbReference>
<comment type="similarity">
    <text evidence="9 11">Belongs to the TonB-dependent receptor family.</text>
</comment>
<evidence type="ECO:0000256" key="5">
    <source>
        <dbReference type="ARBA" id="ARBA00022729"/>
    </source>
</evidence>
<evidence type="ECO:0000313" key="16">
    <source>
        <dbReference type="Proteomes" id="UP001467690"/>
    </source>
</evidence>
<evidence type="ECO:0000256" key="6">
    <source>
        <dbReference type="ARBA" id="ARBA00023077"/>
    </source>
</evidence>
<dbReference type="Pfam" id="PF00593">
    <property type="entry name" value="TonB_dep_Rec_b-barrel"/>
    <property type="match status" value="1"/>
</dbReference>
<dbReference type="InterPro" id="IPR000531">
    <property type="entry name" value="Beta-barrel_TonB"/>
</dbReference>
<keyword evidence="7 9" id="KW-0472">Membrane</keyword>
<evidence type="ECO:0000259" key="14">
    <source>
        <dbReference type="Pfam" id="PF07715"/>
    </source>
</evidence>
<evidence type="ECO:0000256" key="9">
    <source>
        <dbReference type="PROSITE-ProRule" id="PRU01360"/>
    </source>
</evidence>
<dbReference type="PANTHER" id="PTHR30442:SF0">
    <property type="entry name" value="FE(3+) DICITRATE TRANSPORT PROTEIN FECA"/>
    <property type="match status" value="1"/>
</dbReference>
<evidence type="ECO:0000313" key="15">
    <source>
        <dbReference type="EMBL" id="MER2492830.1"/>
    </source>
</evidence>
<evidence type="ECO:0000256" key="4">
    <source>
        <dbReference type="ARBA" id="ARBA00022692"/>
    </source>
</evidence>
<dbReference type="InterPro" id="IPR039426">
    <property type="entry name" value="TonB-dep_rcpt-like"/>
</dbReference>
<keyword evidence="5 12" id="KW-0732">Signal</keyword>
<reference evidence="15 16" key="1">
    <citation type="submission" date="2024-06" db="EMBL/GenBank/DDBJ databases">
        <authorList>
            <person name="Chen R.Y."/>
        </authorList>
    </citation>
    <scope>NUCLEOTIDE SEQUENCE [LARGE SCALE GENOMIC DNA]</scope>
    <source>
        <strain evidence="15 16">D2</strain>
    </source>
</reference>
<feature type="chain" id="PRO_5045453632" evidence="12">
    <location>
        <begin position="22"/>
        <end position="738"/>
    </location>
</feature>
<keyword evidence="4 9" id="KW-0812">Transmembrane</keyword>
<protein>
    <submittedName>
        <fullName evidence="15">TonB-dependent receptor</fullName>
    </submittedName>
</protein>
<keyword evidence="2 9" id="KW-0813">Transport</keyword>
<feature type="domain" description="TonB-dependent receptor-like beta-barrel" evidence="13">
    <location>
        <begin position="284"/>
        <end position="708"/>
    </location>
</feature>
<feature type="short sequence motif" description="TonB C-terminal box" evidence="10">
    <location>
        <begin position="721"/>
        <end position="738"/>
    </location>
</feature>
<gene>
    <name evidence="15" type="ORF">ABS311_13170</name>
</gene>
<dbReference type="SUPFAM" id="SSF56935">
    <property type="entry name" value="Porins"/>
    <property type="match status" value="1"/>
</dbReference>
<evidence type="ECO:0000256" key="10">
    <source>
        <dbReference type="PROSITE-ProRule" id="PRU10144"/>
    </source>
</evidence>
<keyword evidence="8 9" id="KW-0998">Cell outer membrane</keyword>
<evidence type="ECO:0000256" key="3">
    <source>
        <dbReference type="ARBA" id="ARBA00022452"/>
    </source>
</evidence>
<dbReference type="Gene3D" id="2.170.130.10">
    <property type="entry name" value="TonB-dependent receptor, plug domain"/>
    <property type="match status" value="1"/>
</dbReference>